<protein>
    <submittedName>
        <fullName evidence="1">Uncharacterized protein</fullName>
    </submittedName>
</protein>
<proteinExistence type="predicted"/>
<dbReference type="AlphaFoldDB" id="A0AA97CXL1"/>
<accession>A0AA97CXL1</accession>
<dbReference type="RefSeq" id="WP_420039551.1">
    <property type="nucleotide sequence ID" value="NZ_CP128986.1"/>
</dbReference>
<organism evidence="1">
    <name type="scientific">Gordonia sp. MP11Mi</name>
    <dbReference type="NCBI Taxonomy" id="3022769"/>
    <lineage>
        <taxon>Bacteria</taxon>
        <taxon>Bacillati</taxon>
        <taxon>Actinomycetota</taxon>
        <taxon>Actinomycetes</taxon>
        <taxon>Mycobacteriales</taxon>
        <taxon>Gordoniaceae</taxon>
        <taxon>Gordonia</taxon>
    </lineage>
</organism>
<gene>
    <name evidence="1" type="ORF">MP11Mi_28640</name>
</gene>
<name>A0AA97CXL1_9ACTN</name>
<evidence type="ECO:0000313" key="1">
    <source>
        <dbReference type="EMBL" id="WOC13757.1"/>
    </source>
</evidence>
<reference evidence="1" key="1">
    <citation type="submission" date="2023-06" db="EMBL/GenBank/DDBJ databases">
        <title>Gordonia sp. nov. and Pseudochrobactrum sp. nov., two species isolated from the burying beetle Nicrophorus vespilloides.</title>
        <authorList>
            <person name="Poehlein A."/>
            <person name="Guzman J."/>
            <person name="Daniel R."/>
            <person name="Vilcinskas A."/>
        </authorList>
    </citation>
    <scope>NUCLEOTIDE SEQUENCE</scope>
    <source>
        <strain evidence="1">MP11Mi</strain>
    </source>
</reference>
<dbReference type="EMBL" id="CP128986">
    <property type="protein sequence ID" value="WOC13757.1"/>
    <property type="molecule type" value="Genomic_DNA"/>
</dbReference>
<sequence>MYDLAATMDAISILLDVERSPRLSGAVVTKKWYSGRPDLEPMVGRHHFVVDRDEDTWSLSDDNRRFVDVLRPDGRRQYLIRDHVEDLPAGVSVPDEIRLLFPASELEIWGRTADTWRMVGAETVEGGYLVHIAHPRSKASYREIFIDTELRLPTRLTTVRYLHPKEEIVLSDVRVDGEWAGYVYVNEPQVGTLMASFPVKRRDHGPL</sequence>